<name>A0A1M6L899_REIAG</name>
<dbReference type="GO" id="GO:0015891">
    <property type="term" value="P:siderophore transport"/>
    <property type="evidence" value="ECO:0007669"/>
    <property type="project" value="InterPro"/>
</dbReference>
<feature type="domain" description="TonB C-terminal" evidence="11">
    <location>
        <begin position="185"/>
        <end position="277"/>
    </location>
</feature>
<keyword evidence="9 10" id="KW-0472">Membrane</keyword>
<keyword evidence="13" id="KW-1185">Reference proteome</keyword>
<dbReference type="AlphaFoldDB" id="A0A1M6L899"/>
<dbReference type="GO" id="GO:0031992">
    <property type="term" value="F:energy transducer activity"/>
    <property type="evidence" value="ECO:0007669"/>
    <property type="project" value="InterPro"/>
</dbReference>
<dbReference type="STRING" id="156994.SAMN04488028_101864"/>
<evidence type="ECO:0000256" key="2">
    <source>
        <dbReference type="ARBA" id="ARBA00006555"/>
    </source>
</evidence>
<dbReference type="InterPro" id="IPR006260">
    <property type="entry name" value="TonB/TolA_C"/>
</dbReference>
<evidence type="ECO:0000256" key="7">
    <source>
        <dbReference type="ARBA" id="ARBA00022927"/>
    </source>
</evidence>
<evidence type="ECO:0000259" key="11">
    <source>
        <dbReference type="PROSITE" id="PS52015"/>
    </source>
</evidence>
<keyword evidence="6 10" id="KW-0812">Transmembrane</keyword>
<gene>
    <name evidence="12" type="ORF">SAMN04488028_101864</name>
</gene>
<keyword evidence="7" id="KW-0653">Protein transport</keyword>
<evidence type="ECO:0000256" key="1">
    <source>
        <dbReference type="ARBA" id="ARBA00004383"/>
    </source>
</evidence>
<comment type="similarity">
    <text evidence="2">Belongs to the TonB family.</text>
</comment>
<evidence type="ECO:0000256" key="6">
    <source>
        <dbReference type="ARBA" id="ARBA00022692"/>
    </source>
</evidence>
<dbReference type="PROSITE" id="PS52015">
    <property type="entry name" value="TONB_CTD"/>
    <property type="match status" value="1"/>
</dbReference>
<dbReference type="Pfam" id="PF03544">
    <property type="entry name" value="TonB_C"/>
    <property type="match status" value="1"/>
</dbReference>
<dbReference type="EMBL" id="FRAA01000001">
    <property type="protein sequence ID" value="SHJ67400.1"/>
    <property type="molecule type" value="Genomic_DNA"/>
</dbReference>
<dbReference type="Gene3D" id="3.30.1150.10">
    <property type="match status" value="1"/>
</dbReference>
<dbReference type="PANTHER" id="PTHR33446">
    <property type="entry name" value="PROTEIN TONB-RELATED"/>
    <property type="match status" value="1"/>
</dbReference>
<accession>A0A1M6L899</accession>
<sequence>MKAIENNATVTQLWKAELMAANTNRPKENNPKPIAAQPLVLKQQDYDELIQWKQERADKLRGQSRMFFFIGLAVALFAVNLAFQWKFEDTAIVDELVMEKADFEEVLEIPQTQQAPPPPPEQVVQQPVIVEVPDEVILEEVKVNMDVETTEDMVVEEIEFVEEEPEEEVAEEIFLIVEDKPEPVGGMAAFYQYVGENVKYPRTASLNNVQGRVFVQFVVNSTGQISDVKVVKGIGGGCDEEAARIVQEAPDWNPGKQRGKAVSVRMVLPITFKLANR</sequence>
<keyword evidence="3" id="KW-0813">Transport</keyword>
<dbReference type="InterPro" id="IPR037682">
    <property type="entry name" value="TonB_C"/>
</dbReference>
<dbReference type="RefSeq" id="WP_245816790.1">
    <property type="nucleotide sequence ID" value="NZ_FRAA01000001.1"/>
</dbReference>
<evidence type="ECO:0000313" key="13">
    <source>
        <dbReference type="Proteomes" id="UP000184474"/>
    </source>
</evidence>
<dbReference type="NCBIfam" id="TIGR01352">
    <property type="entry name" value="tonB_Cterm"/>
    <property type="match status" value="1"/>
</dbReference>
<keyword evidence="5" id="KW-0997">Cell inner membrane</keyword>
<keyword evidence="4" id="KW-1003">Cell membrane</keyword>
<dbReference type="PRINTS" id="PR01374">
    <property type="entry name" value="TONBPROTEIN"/>
</dbReference>
<evidence type="ECO:0000256" key="5">
    <source>
        <dbReference type="ARBA" id="ARBA00022519"/>
    </source>
</evidence>
<dbReference type="SUPFAM" id="SSF74653">
    <property type="entry name" value="TolA/TonB C-terminal domain"/>
    <property type="match status" value="1"/>
</dbReference>
<dbReference type="GO" id="GO:0015031">
    <property type="term" value="P:protein transport"/>
    <property type="evidence" value="ECO:0007669"/>
    <property type="project" value="UniProtKB-KW"/>
</dbReference>
<dbReference type="GO" id="GO:0030288">
    <property type="term" value="C:outer membrane-bounded periplasmic space"/>
    <property type="evidence" value="ECO:0007669"/>
    <property type="project" value="InterPro"/>
</dbReference>
<organism evidence="12 13">
    <name type="scientific">Reichenbachiella agariperforans</name>
    <dbReference type="NCBI Taxonomy" id="156994"/>
    <lineage>
        <taxon>Bacteria</taxon>
        <taxon>Pseudomonadati</taxon>
        <taxon>Bacteroidota</taxon>
        <taxon>Cytophagia</taxon>
        <taxon>Cytophagales</taxon>
        <taxon>Reichenbachiellaceae</taxon>
        <taxon>Reichenbachiella</taxon>
    </lineage>
</organism>
<evidence type="ECO:0000313" key="12">
    <source>
        <dbReference type="EMBL" id="SHJ67400.1"/>
    </source>
</evidence>
<comment type="subcellular location">
    <subcellularLocation>
        <location evidence="1">Cell inner membrane</location>
        <topology evidence="1">Single-pass membrane protein</topology>
        <orientation evidence="1">Periplasmic side</orientation>
    </subcellularLocation>
</comment>
<dbReference type="GO" id="GO:0055085">
    <property type="term" value="P:transmembrane transport"/>
    <property type="evidence" value="ECO:0007669"/>
    <property type="project" value="InterPro"/>
</dbReference>
<evidence type="ECO:0000256" key="9">
    <source>
        <dbReference type="ARBA" id="ARBA00023136"/>
    </source>
</evidence>
<dbReference type="InterPro" id="IPR051045">
    <property type="entry name" value="TonB-dependent_transducer"/>
</dbReference>
<evidence type="ECO:0000256" key="4">
    <source>
        <dbReference type="ARBA" id="ARBA00022475"/>
    </source>
</evidence>
<dbReference type="Proteomes" id="UP000184474">
    <property type="component" value="Unassembled WGS sequence"/>
</dbReference>
<evidence type="ECO:0000256" key="3">
    <source>
        <dbReference type="ARBA" id="ARBA00022448"/>
    </source>
</evidence>
<reference evidence="13" key="1">
    <citation type="submission" date="2016-11" db="EMBL/GenBank/DDBJ databases">
        <authorList>
            <person name="Varghese N."/>
            <person name="Submissions S."/>
        </authorList>
    </citation>
    <scope>NUCLEOTIDE SEQUENCE [LARGE SCALE GENOMIC DNA]</scope>
    <source>
        <strain evidence="13">DSM 26134</strain>
    </source>
</reference>
<dbReference type="InterPro" id="IPR003538">
    <property type="entry name" value="TonB"/>
</dbReference>
<protein>
    <submittedName>
        <fullName evidence="12">Protein TonB</fullName>
    </submittedName>
</protein>
<dbReference type="GO" id="GO:0098797">
    <property type="term" value="C:plasma membrane protein complex"/>
    <property type="evidence" value="ECO:0007669"/>
    <property type="project" value="TreeGrafter"/>
</dbReference>
<evidence type="ECO:0000256" key="8">
    <source>
        <dbReference type="ARBA" id="ARBA00022989"/>
    </source>
</evidence>
<feature type="transmembrane region" description="Helical" evidence="10">
    <location>
        <begin position="66"/>
        <end position="85"/>
    </location>
</feature>
<keyword evidence="8 10" id="KW-1133">Transmembrane helix</keyword>
<proteinExistence type="inferred from homology"/>
<dbReference type="PANTHER" id="PTHR33446:SF2">
    <property type="entry name" value="PROTEIN TONB"/>
    <property type="match status" value="1"/>
</dbReference>
<evidence type="ECO:0000256" key="10">
    <source>
        <dbReference type="SAM" id="Phobius"/>
    </source>
</evidence>